<accession>A0A6S6U0E8</accession>
<feature type="domain" description="DUF6933" evidence="1">
    <location>
        <begin position="2"/>
        <end position="150"/>
    </location>
</feature>
<gene>
    <name evidence="2" type="ORF">HELGO_WM763</name>
</gene>
<name>A0A6S6U0E8_9BACT</name>
<dbReference type="EMBL" id="CACVAS010000117">
    <property type="protein sequence ID" value="CAA6822233.1"/>
    <property type="molecule type" value="Genomic_DNA"/>
</dbReference>
<evidence type="ECO:0000259" key="1">
    <source>
        <dbReference type="Pfam" id="PF22016"/>
    </source>
</evidence>
<evidence type="ECO:0000313" key="2">
    <source>
        <dbReference type="EMBL" id="CAA6822233.1"/>
    </source>
</evidence>
<sequence length="161" mass="18830">MIIQATKKLQDMVGVKTTELPTESDSFTSWHGNIFMIGRKKCLLVTHNESLYSVFLYGVTKKEMNNLREILKSHLAELLRRDDFVLPHIVKMLDTLESITYMKTSDRSVMGNMNDMVHMLKYYNMTEDELSLSARINHTPYSRGKFHFPVDILKRLLEEIK</sequence>
<proteinExistence type="predicted"/>
<protein>
    <recommendedName>
        <fullName evidence="1">DUF6933 domain-containing protein</fullName>
    </recommendedName>
</protein>
<dbReference type="Pfam" id="PF22016">
    <property type="entry name" value="DUF6933"/>
    <property type="match status" value="1"/>
</dbReference>
<reference evidence="2" key="1">
    <citation type="submission" date="2020-01" db="EMBL/GenBank/DDBJ databases">
        <authorList>
            <person name="Meier V. D."/>
            <person name="Meier V D."/>
        </authorList>
    </citation>
    <scope>NUCLEOTIDE SEQUENCE</scope>
    <source>
        <strain evidence="2">HLG_WM_MAG_01</strain>
    </source>
</reference>
<dbReference type="AlphaFoldDB" id="A0A6S6U0E8"/>
<organism evidence="2">
    <name type="scientific">uncultured Sulfurovum sp</name>
    <dbReference type="NCBI Taxonomy" id="269237"/>
    <lineage>
        <taxon>Bacteria</taxon>
        <taxon>Pseudomonadati</taxon>
        <taxon>Campylobacterota</taxon>
        <taxon>Epsilonproteobacteria</taxon>
        <taxon>Campylobacterales</taxon>
        <taxon>Sulfurovaceae</taxon>
        <taxon>Sulfurovum</taxon>
        <taxon>environmental samples</taxon>
    </lineage>
</organism>
<dbReference type="InterPro" id="IPR053864">
    <property type="entry name" value="DUF6933"/>
</dbReference>